<dbReference type="InterPro" id="IPR011642">
    <property type="entry name" value="Gate_dom"/>
</dbReference>
<proteinExistence type="inferred from homology"/>
<dbReference type="GO" id="GO:0046872">
    <property type="term" value="F:metal ion binding"/>
    <property type="evidence" value="ECO:0007669"/>
    <property type="project" value="UniProtKB-KW"/>
</dbReference>
<feature type="transmembrane region" description="Helical" evidence="16">
    <location>
        <begin position="809"/>
        <end position="831"/>
    </location>
</feature>
<evidence type="ECO:0000256" key="13">
    <source>
        <dbReference type="NCBIfam" id="TIGR00437"/>
    </source>
</evidence>
<dbReference type="EMBL" id="DYWK01000006">
    <property type="protein sequence ID" value="HJF18323.1"/>
    <property type="molecule type" value="Genomic_DNA"/>
</dbReference>
<reference evidence="19" key="1">
    <citation type="journal article" date="2021" name="PeerJ">
        <title>Extensive microbial diversity within the chicken gut microbiome revealed by metagenomics and culture.</title>
        <authorList>
            <person name="Gilroy R."/>
            <person name="Ravi A."/>
            <person name="Getino M."/>
            <person name="Pursley I."/>
            <person name="Horton D.L."/>
            <person name="Alikhan N.F."/>
            <person name="Baker D."/>
            <person name="Gharbi K."/>
            <person name="Hall N."/>
            <person name="Watson M."/>
            <person name="Adriaenssens E.M."/>
            <person name="Foster-Nyarko E."/>
            <person name="Jarju S."/>
            <person name="Secka A."/>
            <person name="Antonio M."/>
            <person name="Oren A."/>
            <person name="Chaudhuri R.R."/>
            <person name="La Ragione R."/>
            <person name="Hildebrand F."/>
            <person name="Pallen M.J."/>
        </authorList>
    </citation>
    <scope>NUCLEOTIDE SEQUENCE</scope>
    <source>
        <strain evidence="19">578</strain>
    </source>
</reference>
<keyword evidence="9 16" id="KW-0408">Iron</keyword>
<dbReference type="InterPro" id="IPR027417">
    <property type="entry name" value="P-loop_NTPase"/>
</dbReference>
<dbReference type="InterPro" id="IPR050860">
    <property type="entry name" value="FeoB_GTPase"/>
</dbReference>
<keyword evidence="15" id="KW-0460">Magnesium</keyword>
<feature type="transmembrane region" description="Helical" evidence="16">
    <location>
        <begin position="553"/>
        <end position="577"/>
    </location>
</feature>
<dbReference type="InterPro" id="IPR003373">
    <property type="entry name" value="Fe2_transport_prot-B"/>
</dbReference>
<comment type="subcellular location">
    <subcellularLocation>
        <location evidence="16">Cell inner membrane</location>
        <topology evidence="16">Multi-pass membrane protein</topology>
    </subcellularLocation>
    <subcellularLocation>
        <location evidence="2">Cell membrane</location>
        <topology evidence="2">Multi-pass membrane protein</topology>
    </subcellularLocation>
</comment>
<evidence type="ECO:0000256" key="15">
    <source>
        <dbReference type="PIRSR" id="PIRSR603373-2"/>
    </source>
</evidence>
<feature type="binding site" evidence="14">
    <location>
        <begin position="136"/>
        <end position="143"/>
    </location>
    <ligand>
        <name>GTP</name>
        <dbReference type="ChEBI" id="CHEBI:37565"/>
        <label>1</label>
    </ligand>
</feature>
<keyword evidence="15" id="KW-0479">Metal-binding</keyword>
<dbReference type="PRINTS" id="PR00326">
    <property type="entry name" value="GTP1OBG"/>
</dbReference>
<dbReference type="PROSITE" id="PS51711">
    <property type="entry name" value="G_FEOB"/>
    <property type="match status" value="1"/>
</dbReference>
<dbReference type="InterPro" id="IPR005225">
    <property type="entry name" value="Small_GTP-bd"/>
</dbReference>
<feature type="binding site" evidence="15">
    <location>
        <position position="148"/>
    </location>
    <ligand>
        <name>Mg(2+)</name>
        <dbReference type="ChEBI" id="CHEBI:18420"/>
        <label>2</label>
    </ligand>
</feature>
<dbReference type="Gene3D" id="3.40.50.300">
    <property type="entry name" value="P-loop containing nucleotide triphosphate hydrolases"/>
    <property type="match status" value="1"/>
</dbReference>
<feature type="region of interest" description="Disordered" evidence="17">
    <location>
        <begin position="1"/>
        <end position="42"/>
    </location>
</feature>
<gene>
    <name evidence="19" type="primary">feoB</name>
    <name evidence="19" type="ORF">K8U78_04110</name>
</gene>
<evidence type="ECO:0000313" key="20">
    <source>
        <dbReference type="Proteomes" id="UP000715651"/>
    </source>
</evidence>
<dbReference type="Pfam" id="PF07670">
    <property type="entry name" value="Gate"/>
    <property type="match status" value="2"/>
</dbReference>
<evidence type="ECO:0000256" key="11">
    <source>
        <dbReference type="ARBA" id="ARBA00023134"/>
    </source>
</evidence>
<keyword evidence="12 16" id="KW-0472">Membrane</keyword>
<feature type="compositionally biased region" description="Polar residues" evidence="17">
    <location>
        <begin position="1"/>
        <end position="13"/>
    </location>
</feature>
<protein>
    <recommendedName>
        <fullName evidence="13 16">Ferrous iron transport protein B</fullName>
    </recommendedName>
</protein>
<feature type="compositionally biased region" description="Basic and acidic residues" evidence="17">
    <location>
        <begin position="112"/>
        <end position="126"/>
    </location>
</feature>
<keyword evidence="11 14" id="KW-0342">GTP-binding</keyword>
<dbReference type="GO" id="GO:0005886">
    <property type="term" value="C:plasma membrane"/>
    <property type="evidence" value="ECO:0007669"/>
    <property type="project" value="UniProtKB-SubCell"/>
</dbReference>
<dbReference type="NCBIfam" id="TIGR00437">
    <property type="entry name" value="feoB"/>
    <property type="match status" value="1"/>
</dbReference>
<feature type="transmembrane region" description="Helical" evidence="16">
    <location>
        <begin position="583"/>
        <end position="603"/>
    </location>
</feature>
<dbReference type="GO" id="GO:0005525">
    <property type="term" value="F:GTP binding"/>
    <property type="evidence" value="ECO:0007669"/>
    <property type="project" value="UniProtKB-KW"/>
</dbReference>
<evidence type="ECO:0000256" key="4">
    <source>
        <dbReference type="ARBA" id="ARBA00022475"/>
    </source>
</evidence>
<dbReference type="PANTHER" id="PTHR43185">
    <property type="entry name" value="FERROUS IRON TRANSPORT PROTEIN B"/>
    <property type="match status" value="1"/>
</dbReference>
<feature type="transmembrane region" description="Helical" evidence="16">
    <location>
        <begin position="403"/>
        <end position="422"/>
    </location>
</feature>
<dbReference type="NCBIfam" id="TIGR00231">
    <property type="entry name" value="small_GTP"/>
    <property type="match status" value="1"/>
</dbReference>
<evidence type="ECO:0000256" key="7">
    <source>
        <dbReference type="ARBA" id="ARBA00022741"/>
    </source>
</evidence>
<evidence type="ECO:0000256" key="16">
    <source>
        <dbReference type="RuleBase" id="RU362098"/>
    </source>
</evidence>
<dbReference type="PANTHER" id="PTHR43185:SF1">
    <property type="entry name" value="FE(2+) TRANSPORTER FEOB"/>
    <property type="match status" value="1"/>
</dbReference>
<keyword evidence="4" id="KW-1003">Cell membrane</keyword>
<keyword evidence="6 16" id="KW-0812">Transmembrane</keyword>
<name>A0A921KB86_9BIFI</name>
<feature type="compositionally biased region" description="Polar residues" evidence="17">
    <location>
        <begin position="21"/>
        <end position="30"/>
    </location>
</feature>
<keyword evidence="5 16" id="KW-0410">Iron transport</keyword>
<evidence type="ECO:0000313" key="19">
    <source>
        <dbReference type="EMBL" id="HJF18323.1"/>
    </source>
</evidence>
<feature type="transmembrane region" description="Helical" evidence="16">
    <location>
        <begin position="473"/>
        <end position="497"/>
    </location>
</feature>
<dbReference type="GO" id="GO:0015093">
    <property type="term" value="F:ferrous iron transmembrane transporter activity"/>
    <property type="evidence" value="ECO:0007669"/>
    <property type="project" value="UniProtKB-UniRule"/>
</dbReference>
<evidence type="ECO:0000256" key="5">
    <source>
        <dbReference type="ARBA" id="ARBA00022496"/>
    </source>
</evidence>
<evidence type="ECO:0000256" key="10">
    <source>
        <dbReference type="ARBA" id="ARBA00023065"/>
    </source>
</evidence>
<sequence length="833" mass="89491">MNSPDYQHDNSAGTPLHSKPTVPSESTAQSEPAHRKPAQHSELDHSVPEEGMMHSGHHHSRGFSLLWRLIGRDEGHGHKPGHSQAHAEHDYTAEHNHANHSQHAGHAAGSNHDAHNHSAHTAEHTTTRIPRVVFVGNPNVGKSTLFNAILGADAAVMNAPGTTVMIESGELTYTDPATNRKENWELVDTPGTASFASMSPDEEVAAQTALGWGSHPDPQVLVITIDATAPSRGFYLLSQAIDSGVAPVVALTMTDLAHQPEGIEQRISAALENIPVVSVDGRTGKGVEQLLAHIHRQIHNPVLTSAPAVDPLPGEEAFATSGWDGVRTWLRRNADRRFQWASWLLTAIGYGEAGEESEASEGVHTSEAAETAATGQAINTSKVKTASPALATHLTLSDRIDAVLLHPVWGILIFLAVMYLVFEATTAVAQPIVDFIDNQVRGVLNSGADWLTWQIAGQQGLDSWVHSLVVDGLIDGIITVLTYVPPMAMVFVMLYLLEDTGYLSRAAFVMNRTMRLIGLDGRAFLPLVVGFGCNLPALAATRTLPDERQRIMTGLLIPFTSCSARLSVYVVLAFAFFRKNAGIAIFAMYVISLVIIVLIGLILRRTQFSDLKNQPFVIALPHYHIPRAKLMVVSVAKRLWNFIRGASSAIMSMLLVIWLLSAIPVSGTLAGHSAQNPEINTASASAEPVQDSFGKVSRVEDSLYGTIAQSVAPVFAPAGFGNWQATAALMSGFVAKEVVVGSLSQAYHADASDSGSRDLSSALRESFDKSSNGHPQAAALAFMVFTLAYTPCLATVVEEKRLFGRKIAAETVMIGLLVAYILAVAIFQIGVLL</sequence>
<dbReference type="SUPFAM" id="SSF52540">
    <property type="entry name" value="P-loop containing nucleoside triphosphate hydrolases"/>
    <property type="match status" value="1"/>
</dbReference>
<evidence type="ECO:0000256" key="8">
    <source>
        <dbReference type="ARBA" id="ARBA00022989"/>
    </source>
</evidence>
<organism evidence="19 20">
    <name type="scientific">Aeriscardovia aeriphila</name>
    <dbReference type="NCBI Taxonomy" id="218139"/>
    <lineage>
        <taxon>Bacteria</taxon>
        <taxon>Bacillati</taxon>
        <taxon>Actinomycetota</taxon>
        <taxon>Actinomycetes</taxon>
        <taxon>Bifidobacteriales</taxon>
        <taxon>Bifidobacteriaceae</taxon>
        <taxon>Aeriscardovia</taxon>
    </lineage>
</organism>
<dbReference type="InterPro" id="IPR030389">
    <property type="entry name" value="G_FEOB_dom"/>
</dbReference>
<accession>A0A921KB86</accession>
<comment type="function">
    <text evidence="1 16">Probable transporter of a GTP-driven Fe(2+) uptake system.</text>
</comment>
<feature type="transmembrane region" description="Helical" evidence="16">
    <location>
        <begin position="639"/>
        <end position="660"/>
    </location>
</feature>
<evidence type="ECO:0000256" key="1">
    <source>
        <dbReference type="ARBA" id="ARBA00003926"/>
    </source>
</evidence>
<feature type="region of interest" description="Disordered" evidence="17">
    <location>
        <begin position="96"/>
        <end position="129"/>
    </location>
</feature>
<evidence type="ECO:0000256" key="2">
    <source>
        <dbReference type="ARBA" id="ARBA00004651"/>
    </source>
</evidence>
<dbReference type="Proteomes" id="UP000715651">
    <property type="component" value="Unassembled WGS sequence"/>
</dbReference>
<keyword evidence="3 16" id="KW-0813">Transport</keyword>
<feature type="binding site" evidence="15">
    <location>
        <position position="151"/>
    </location>
    <ligand>
        <name>Mg(2+)</name>
        <dbReference type="ChEBI" id="CHEBI:18420"/>
        <label>2</label>
    </ligand>
</feature>
<keyword evidence="10" id="KW-0406">Ion transport</keyword>
<feature type="transmembrane region" description="Helical" evidence="16">
    <location>
        <begin position="523"/>
        <end position="541"/>
    </location>
</feature>
<dbReference type="AlphaFoldDB" id="A0A921KB86"/>
<keyword evidence="8 16" id="KW-1133">Transmembrane helix</keyword>
<evidence type="ECO:0000259" key="18">
    <source>
        <dbReference type="PROSITE" id="PS51711"/>
    </source>
</evidence>
<feature type="transmembrane region" description="Helical" evidence="16">
    <location>
        <begin position="777"/>
        <end position="797"/>
    </location>
</feature>
<dbReference type="InterPro" id="IPR006073">
    <property type="entry name" value="GTP-bd"/>
</dbReference>
<dbReference type="InterPro" id="IPR011640">
    <property type="entry name" value="Fe2_transport_prot_B_C"/>
</dbReference>
<comment type="similarity">
    <text evidence="16">Belongs to the TRAFAC class TrmE-Era-EngA-EngB-Septin-like GTPase superfamily. FeoB GTPase (TC 9.A.8) family.</text>
</comment>
<evidence type="ECO:0000256" key="6">
    <source>
        <dbReference type="ARBA" id="ARBA00022692"/>
    </source>
</evidence>
<evidence type="ECO:0000256" key="12">
    <source>
        <dbReference type="ARBA" id="ARBA00023136"/>
    </source>
</evidence>
<evidence type="ECO:0000256" key="14">
    <source>
        <dbReference type="PIRSR" id="PIRSR603373-1"/>
    </source>
</evidence>
<evidence type="ECO:0000256" key="3">
    <source>
        <dbReference type="ARBA" id="ARBA00022448"/>
    </source>
</evidence>
<feature type="binding site" evidence="14">
    <location>
        <begin position="188"/>
        <end position="191"/>
    </location>
    <ligand>
        <name>GTP</name>
        <dbReference type="ChEBI" id="CHEBI:37565"/>
        <label>1</label>
    </ligand>
</feature>
<dbReference type="Pfam" id="PF02421">
    <property type="entry name" value="FeoB_N"/>
    <property type="match status" value="1"/>
</dbReference>
<feature type="domain" description="FeoB-type G" evidence="18">
    <location>
        <begin position="129"/>
        <end position="300"/>
    </location>
</feature>
<comment type="caution">
    <text evidence="19">The sequence shown here is derived from an EMBL/GenBank/DDBJ whole genome shotgun (WGS) entry which is preliminary data.</text>
</comment>
<dbReference type="Pfam" id="PF07664">
    <property type="entry name" value="FeoB_C"/>
    <property type="match status" value="1"/>
</dbReference>
<evidence type="ECO:0000256" key="17">
    <source>
        <dbReference type="SAM" id="MobiDB-lite"/>
    </source>
</evidence>
<keyword evidence="7 14" id="KW-0547">Nucleotide-binding</keyword>
<feature type="binding site" evidence="15">
    <location>
        <position position="147"/>
    </location>
    <ligand>
        <name>Mg(2+)</name>
        <dbReference type="ChEBI" id="CHEBI:18420"/>
        <label>2</label>
    </ligand>
</feature>
<evidence type="ECO:0000256" key="9">
    <source>
        <dbReference type="ARBA" id="ARBA00023004"/>
    </source>
</evidence>
<reference evidence="19" key="2">
    <citation type="submission" date="2021-09" db="EMBL/GenBank/DDBJ databases">
        <authorList>
            <person name="Gilroy R."/>
        </authorList>
    </citation>
    <scope>NUCLEOTIDE SEQUENCE</scope>
    <source>
        <strain evidence="19">578</strain>
    </source>
</reference>